<dbReference type="Pfam" id="PF13855">
    <property type="entry name" value="LRR_8"/>
    <property type="match status" value="1"/>
</dbReference>
<dbReference type="InterPro" id="IPR000483">
    <property type="entry name" value="Cys-rich_flank_reg_C"/>
</dbReference>
<name>A0ABQ7SDY0_PHRPL</name>
<feature type="region of interest" description="Disordered" evidence="4">
    <location>
        <begin position="654"/>
        <end position="682"/>
    </location>
</feature>
<feature type="compositionally biased region" description="Polar residues" evidence="4">
    <location>
        <begin position="295"/>
        <end position="310"/>
    </location>
</feature>
<feature type="compositionally biased region" description="Basic and acidic residues" evidence="4">
    <location>
        <begin position="533"/>
        <end position="562"/>
    </location>
</feature>
<dbReference type="InterPro" id="IPR001611">
    <property type="entry name" value="Leu-rich_rpt"/>
</dbReference>
<feature type="compositionally biased region" description="Polar residues" evidence="4">
    <location>
        <begin position="607"/>
        <end position="618"/>
    </location>
</feature>
<evidence type="ECO:0000256" key="3">
    <source>
        <dbReference type="ARBA" id="ARBA00022737"/>
    </source>
</evidence>
<protein>
    <recommendedName>
        <fullName evidence="6">LRRCT domain-containing protein</fullName>
    </recommendedName>
</protein>
<evidence type="ECO:0000259" key="6">
    <source>
        <dbReference type="SMART" id="SM00082"/>
    </source>
</evidence>
<dbReference type="PANTHER" id="PTHR24369:SF161">
    <property type="entry name" value="LEUCINE-RICH REPEAT-CONTAINING PROTEIN 53"/>
    <property type="match status" value="1"/>
</dbReference>
<dbReference type="EMBL" id="JAIPUX010005291">
    <property type="protein sequence ID" value="KAH0615524.1"/>
    <property type="molecule type" value="Genomic_DNA"/>
</dbReference>
<dbReference type="PANTHER" id="PTHR24369">
    <property type="entry name" value="ANTIGEN BSP, PUTATIVE-RELATED"/>
    <property type="match status" value="1"/>
</dbReference>
<dbReference type="InterPro" id="IPR032675">
    <property type="entry name" value="LRR_dom_sf"/>
</dbReference>
<feature type="transmembrane region" description="Helical" evidence="5">
    <location>
        <begin position="20"/>
        <end position="39"/>
    </location>
</feature>
<keyword evidence="8" id="KW-1185">Reference proteome</keyword>
<evidence type="ECO:0000256" key="1">
    <source>
        <dbReference type="ARBA" id="ARBA00022614"/>
    </source>
</evidence>
<comment type="caution">
    <text evidence="7">The sequence shown here is derived from an EMBL/GenBank/DDBJ whole genome shotgun (WGS) entry which is preliminary data.</text>
</comment>
<keyword evidence="2" id="KW-0732">Signal</keyword>
<dbReference type="PROSITE" id="PS51450">
    <property type="entry name" value="LRR"/>
    <property type="match status" value="1"/>
</dbReference>
<dbReference type="SMART" id="SM00369">
    <property type="entry name" value="LRR_TYP"/>
    <property type="match status" value="4"/>
</dbReference>
<evidence type="ECO:0000256" key="4">
    <source>
        <dbReference type="SAM" id="MobiDB-lite"/>
    </source>
</evidence>
<proteinExistence type="predicted"/>
<keyword evidence="3" id="KW-0677">Repeat</keyword>
<feature type="domain" description="LRRCT" evidence="6">
    <location>
        <begin position="188"/>
        <end position="240"/>
    </location>
</feature>
<evidence type="ECO:0000313" key="8">
    <source>
        <dbReference type="Proteomes" id="UP000826234"/>
    </source>
</evidence>
<accession>A0ABQ7SDY0</accession>
<feature type="transmembrane region" description="Helical" evidence="5">
    <location>
        <begin position="255"/>
        <end position="278"/>
    </location>
</feature>
<keyword evidence="5" id="KW-1133">Transmembrane helix</keyword>
<feature type="compositionally biased region" description="Basic and acidic residues" evidence="4">
    <location>
        <begin position="576"/>
        <end position="587"/>
    </location>
</feature>
<reference evidence="7 8" key="1">
    <citation type="journal article" date="2022" name="Gigascience">
        <title>A chromosome-level genome assembly and annotation of the desert horned lizard, Phrynosoma platyrhinos, provides insight into chromosomal rearrangements among reptiles.</title>
        <authorList>
            <person name="Koochekian N."/>
            <person name="Ascanio A."/>
            <person name="Farleigh K."/>
            <person name="Card D.C."/>
            <person name="Schield D.R."/>
            <person name="Castoe T.A."/>
            <person name="Jezkova T."/>
        </authorList>
    </citation>
    <scope>NUCLEOTIDE SEQUENCE [LARGE SCALE GENOMIC DNA]</scope>
    <source>
        <strain evidence="7">NK-2021</strain>
    </source>
</reference>
<dbReference type="InterPro" id="IPR003591">
    <property type="entry name" value="Leu-rich_rpt_typical-subtyp"/>
</dbReference>
<organism evidence="7 8">
    <name type="scientific">Phrynosoma platyrhinos</name>
    <name type="common">Desert horned lizard</name>
    <dbReference type="NCBI Taxonomy" id="52577"/>
    <lineage>
        <taxon>Eukaryota</taxon>
        <taxon>Metazoa</taxon>
        <taxon>Chordata</taxon>
        <taxon>Craniata</taxon>
        <taxon>Vertebrata</taxon>
        <taxon>Euteleostomi</taxon>
        <taxon>Lepidosauria</taxon>
        <taxon>Squamata</taxon>
        <taxon>Bifurcata</taxon>
        <taxon>Unidentata</taxon>
        <taxon>Episquamata</taxon>
        <taxon>Toxicofera</taxon>
        <taxon>Iguania</taxon>
        <taxon>Phrynosomatidae</taxon>
        <taxon>Phrynosomatinae</taxon>
        <taxon>Phrynosoma</taxon>
    </lineage>
</organism>
<keyword evidence="5" id="KW-0812">Transmembrane</keyword>
<evidence type="ECO:0000256" key="2">
    <source>
        <dbReference type="ARBA" id="ARBA00022729"/>
    </source>
</evidence>
<dbReference type="SMART" id="SM00082">
    <property type="entry name" value="LRRCT"/>
    <property type="match status" value="1"/>
</dbReference>
<gene>
    <name evidence="7" type="ORF">JD844_004883</name>
</gene>
<dbReference type="Gene3D" id="3.80.10.10">
    <property type="entry name" value="Ribonuclease Inhibitor"/>
    <property type="match status" value="1"/>
</dbReference>
<keyword evidence="1" id="KW-0433">Leucine-rich repeat</keyword>
<feature type="region of interest" description="Disordered" evidence="4">
    <location>
        <begin position="533"/>
        <end position="618"/>
    </location>
</feature>
<evidence type="ECO:0000256" key="5">
    <source>
        <dbReference type="SAM" id="Phobius"/>
    </source>
</evidence>
<dbReference type="InterPro" id="IPR050541">
    <property type="entry name" value="LRR_TM_domain-containing"/>
</dbReference>
<sequence>MVQMYKESSLCIPWNEITPIFLDVVAIFGLALVWTSVQLSGSQCVLEKEYFCSSIPNASVTSLALANSGITKIERGAFSAFQSLTKLNLFQNSLTHVTASWLSNPGSLENLTVAQNLIAQIGPNMFSGLSNLHTLNLANNRIRDVAGGSFKDLPKLKFIDLSGNHLTALRRTAFQGLTILPAMKLGSNPWNCSCELQDFGLFLQEMINASLLEDAPSVVCHTPPSLQGVHVWNVSDFNCSPDLLSSNLENGFHKVGLPALLAFLVFISFLVLLFWIWMVKHDNKQVRPSKEIVDSDTSTESNSQADSVAECQQTNKKFIDSEIATASRSMMPKVRAKSASAILLRTEFYQRRQQTDTKWDHPSTTPYVSLNDKMYIGSEDLQNFIEVQNYQKLEESSREEFQSHYNISSFLTEVCIETPGIKVDAEAAKPILQGNGFSGPEDADMKGSNGAENPEPFLYLSIATAPKEQVDVNPPKGRIPKPDGNHSVSLKRTLTWPYERKIWDQRSNVLSISGSFRAQLFMLSPHLSEALEPGKTEGDKEWLHSHPWKEHDNGKYEFKPEAKVQLPKGEAVEETTDGRKSDSEESQRTYGHNCPTRDGQIDHGESELNTQPKPRNQTEFLVEKESKVAVVRGFAHSSQSRVKATKYPANLRNKQLPKPVSSQSRVRHTIHPSPGSSVDAVTTSSSYDDAVSLENNECNYMNLLHEVVENRGRWTRERWKQNRRMRSVHQSVIKSK</sequence>
<dbReference type="SUPFAM" id="SSF52058">
    <property type="entry name" value="L domain-like"/>
    <property type="match status" value="1"/>
</dbReference>
<keyword evidence="5" id="KW-0472">Membrane</keyword>
<evidence type="ECO:0000313" key="7">
    <source>
        <dbReference type="EMBL" id="KAH0615524.1"/>
    </source>
</evidence>
<feature type="region of interest" description="Disordered" evidence="4">
    <location>
        <begin position="288"/>
        <end position="310"/>
    </location>
</feature>
<dbReference type="Proteomes" id="UP000826234">
    <property type="component" value="Unassembled WGS sequence"/>
</dbReference>